<dbReference type="OrthoDB" id="10501689at2759"/>
<comment type="caution">
    <text evidence="1">The sequence shown here is derived from an EMBL/GenBank/DDBJ whole genome shotgun (WGS) entry which is preliminary data.</text>
</comment>
<accession>A0A212CHV5</accession>
<proteinExistence type="predicted"/>
<gene>
    <name evidence="1" type="ORF">Celaphus_00002405</name>
</gene>
<feature type="non-terminal residue" evidence="1">
    <location>
        <position position="76"/>
    </location>
</feature>
<organism evidence="1 2">
    <name type="scientific">Cervus elaphus hippelaphus</name>
    <name type="common">European red deer</name>
    <dbReference type="NCBI Taxonomy" id="46360"/>
    <lineage>
        <taxon>Eukaryota</taxon>
        <taxon>Metazoa</taxon>
        <taxon>Chordata</taxon>
        <taxon>Craniata</taxon>
        <taxon>Vertebrata</taxon>
        <taxon>Euteleostomi</taxon>
        <taxon>Mammalia</taxon>
        <taxon>Eutheria</taxon>
        <taxon>Laurasiatheria</taxon>
        <taxon>Artiodactyla</taxon>
        <taxon>Ruminantia</taxon>
        <taxon>Pecora</taxon>
        <taxon>Cervidae</taxon>
        <taxon>Cervinae</taxon>
        <taxon>Cervus</taxon>
    </lineage>
</organism>
<keyword evidence="2" id="KW-1185">Reference proteome</keyword>
<protein>
    <submittedName>
        <fullName evidence="1">Uncharacterized protein</fullName>
    </submittedName>
</protein>
<evidence type="ECO:0000313" key="1">
    <source>
        <dbReference type="EMBL" id="OWK05578.1"/>
    </source>
</evidence>
<dbReference type="EMBL" id="MKHE01000020">
    <property type="protein sequence ID" value="OWK05578.1"/>
    <property type="molecule type" value="Genomic_DNA"/>
</dbReference>
<reference evidence="1 2" key="1">
    <citation type="journal article" date="2018" name="Mol. Genet. Genomics">
        <title>The red deer Cervus elaphus genome CerEla1.0: sequencing, annotating, genes, and chromosomes.</title>
        <authorList>
            <person name="Bana N.A."/>
            <person name="Nyiri A."/>
            <person name="Nagy J."/>
            <person name="Frank K."/>
            <person name="Nagy T."/>
            <person name="Steger V."/>
            <person name="Schiller M."/>
            <person name="Lakatos P."/>
            <person name="Sugar L."/>
            <person name="Horn P."/>
            <person name="Barta E."/>
            <person name="Orosz L."/>
        </authorList>
    </citation>
    <scope>NUCLEOTIDE SEQUENCE [LARGE SCALE GENOMIC DNA]</scope>
    <source>
        <strain evidence="1">Hungarian</strain>
    </source>
</reference>
<sequence length="76" mass="8694">MRFFGAFNCGYSNKVVLFSQKVKQFLLLLVPPQVVSQITVQPGLSTTDSKQPTMPRQVPRECRSILQHLSIDKLRF</sequence>
<evidence type="ECO:0000313" key="2">
    <source>
        <dbReference type="Proteomes" id="UP000242450"/>
    </source>
</evidence>
<name>A0A212CHV5_CEREH</name>
<dbReference type="AlphaFoldDB" id="A0A212CHV5"/>
<dbReference type="Proteomes" id="UP000242450">
    <property type="component" value="Chromosome 20"/>
</dbReference>